<gene>
    <name evidence="1" type="ORF">C1H46_017417</name>
</gene>
<organism evidence="1 2">
    <name type="scientific">Malus baccata</name>
    <name type="common">Siberian crab apple</name>
    <name type="synonym">Pyrus baccata</name>
    <dbReference type="NCBI Taxonomy" id="106549"/>
    <lineage>
        <taxon>Eukaryota</taxon>
        <taxon>Viridiplantae</taxon>
        <taxon>Streptophyta</taxon>
        <taxon>Embryophyta</taxon>
        <taxon>Tracheophyta</taxon>
        <taxon>Spermatophyta</taxon>
        <taxon>Magnoliopsida</taxon>
        <taxon>eudicotyledons</taxon>
        <taxon>Gunneridae</taxon>
        <taxon>Pentapetalae</taxon>
        <taxon>rosids</taxon>
        <taxon>fabids</taxon>
        <taxon>Rosales</taxon>
        <taxon>Rosaceae</taxon>
        <taxon>Amygdaloideae</taxon>
        <taxon>Maleae</taxon>
        <taxon>Malus</taxon>
    </lineage>
</organism>
<protein>
    <submittedName>
        <fullName evidence="1">Uncharacterized protein</fullName>
    </submittedName>
</protein>
<comment type="caution">
    <text evidence="1">The sequence shown here is derived from an EMBL/GenBank/DDBJ whole genome shotgun (WGS) entry which is preliminary data.</text>
</comment>
<proteinExistence type="predicted"/>
<keyword evidence="2" id="KW-1185">Reference proteome</keyword>
<accession>A0A540MDW4</accession>
<reference evidence="1 2" key="1">
    <citation type="journal article" date="2019" name="G3 (Bethesda)">
        <title>Sequencing of a Wild Apple (Malus baccata) Genome Unravels the Differences Between Cultivated and Wild Apple Species Regarding Disease Resistance and Cold Tolerance.</title>
        <authorList>
            <person name="Chen X."/>
        </authorList>
    </citation>
    <scope>NUCLEOTIDE SEQUENCE [LARGE SCALE GENOMIC DNA]</scope>
    <source>
        <strain evidence="2">cv. Shandingzi</strain>
        <tissue evidence="1">Leaves</tissue>
    </source>
</reference>
<dbReference type="Proteomes" id="UP000315295">
    <property type="component" value="Unassembled WGS sequence"/>
</dbReference>
<evidence type="ECO:0000313" key="1">
    <source>
        <dbReference type="EMBL" id="TQD96937.1"/>
    </source>
</evidence>
<dbReference type="AlphaFoldDB" id="A0A540MDW4"/>
<name>A0A540MDW4_MALBA</name>
<sequence>MSTSPTISAPRSFALRFSSATRSPAGVRVQGHPQGVRVLQRKVEGCGKSWRRHQQHGWLG</sequence>
<evidence type="ECO:0000313" key="2">
    <source>
        <dbReference type="Proteomes" id="UP000315295"/>
    </source>
</evidence>
<dbReference type="EMBL" id="VIEB01000282">
    <property type="protein sequence ID" value="TQD96937.1"/>
    <property type="molecule type" value="Genomic_DNA"/>
</dbReference>